<feature type="transmembrane region" description="Helical" evidence="10">
    <location>
        <begin position="81"/>
        <end position="105"/>
    </location>
</feature>
<dbReference type="InterPro" id="IPR037673">
    <property type="entry name" value="MSC/AndL"/>
</dbReference>
<dbReference type="Pfam" id="PF01741">
    <property type="entry name" value="MscL"/>
    <property type="match status" value="1"/>
</dbReference>
<evidence type="ECO:0000256" key="7">
    <source>
        <dbReference type="ARBA" id="ARBA00023065"/>
    </source>
</evidence>
<gene>
    <name evidence="10 11" type="primary">mscL</name>
    <name evidence="11" type="ORF">ACFO3S_20645</name>
</gene>
<dbReference type="NCBIfam" id="TIGR00220">
    <property type="entry name" value="mscL"/>
    <property type="match status" value="1"/>
</dbReference>
<name>A0ABV9FIR0_9BACL</name>
<dbReference type="InterPro" id="IPR019823">
    <property type="entry name" value="Mechanosensitive_channel_CS"/>
</dbReference>
<keyword evidence="8 10" id="KW-0472">Membrane</keyword>
<dbReference type="HAMAP" id="MF_00115">
    <property type="entry name" value="MscL"/>
    <property type="match status" value="1"/>
</dbReference>
<comment type="subcellular location">
    <subcellularLocation>
        <location evidence="1 10">Cell membrane</location>
        <topology evidence="1 10">Multi-pass membrane protein</topology>
    </subcellularLocation>
</comment>
<organism evidence="11 12">
    <name type="scientific">Cohnella hongkongensis</name>
    <dbReference type="NCBI Taxonomy" id="178337"/>
    <lineage>
        <taxon>Bacteria</taxon>
        <taxon>Bacillati</taxon>
        <taxon>Bacillota</taxon>
        <taxon>Bacilli</taxon>
        <taxon>Bacillales</taxon>
        <taxon>Paenibacillaceae</taxon>
        <taxon>Cohnella</taxon>
    </lineage>
</organism>
<dbReference type="PANTHER" id="PTHR30266">
    <property type="entry name" value="MECHANOSENSITIVE CHANNEL MSCL"/>
    <property type="match status" value="1"/>
</dbReference>
<proteinExistence type="inferred from homology"/>
<evidence type="ECO:0000256" key="6">
    <source>
        <dbReference type="ARBA" id="ARBA00022989"/>
    </source>
</evidence>
<evidence type="ECO:0000313" key="12">
    <source>
        <dbReference type="Proteomes" id="UP001596028"/>
    </source>
</evidence>
<keyword evidence="5 10" id="KW-0812">Transmembrane</keyword>
<comment type="similarity">
    <text evidence="2 10">Belongs to the MscL family.</text>
</comment>
<dbReference type="Gene3D" id="1.10.1200.120">
    <property type="entry name" value="Large-conductance mechanosensitive channel, MscL, domain 1"/>
    <property type="match status" value="1"/>
</dbReference>
<dbReference type="PRINTS" id="PR01264">
    <property type="entry name" value="MECHCHANNEL"/>
</dbReference>
<dbReference type="EMBL" id="JBHSEP010000018">
    <property type="protein sequence ID" value="MFC4600665.1"/>
    <property type="molecule type" value="Genomic_DNA"/>
</dbReference>
<keyword evidence="6 10" id="KW-1133">Transmembrane helix</keyword>
<evidence type="ECO:0000256" key="1">
    <source>
        <dbReference type="ARBA" id="ARBA00004651"/>
    </source>
</evidence>
<keyword evidence="12" id="KW-1185">Reference proteome</keyword>
<dbReference type="NCBIfam" id="NF001843">
    <property type="entry name" value="PRK00567.1-4"/>
    <property type="match status" value="1"/>
</dbReference>
<dbReference type="SUPFAM" id="SSF81330">
    <property type="entry name" value="Gated mechanosensitive channel"/>
    <property type="match status" value="1"/>
</dbReference>
<evidence type="ECO:0000256" key="8">
    <source>
        <dbReference type="ARBA" id="ARBA00023136"/>
    </source>
</evidence>
<keyword evidence="7 10" id="KW-0406">Ion transport</keyword>
<evidence type="ECO:0000256" key="3">
    <source>
        <dbReference type="ARBA" id="ARBA00022448"/>
    </source>
</evidence>
<dbReference type="PANTHER" id="PTHR30266:SF2">
    <property type="entry name" value="LARGE-CONDUCTANCE MECHANOSENSITIVE CHANNEL"/>
    <property type="match status" value="1"/>
</dbReference>
<dbReference type="RefSeq" id="WP_378099949.1">
    <property type="nucleotide sequence ID" value="NZ_JBHSEP010000018.1"/>
</dbReference>
<keyword evidence="4 10" id="KW-1003">Cell membrane</keyword>
<evidence type="ECO:0000256" key="2">
    <source>
        <dbReference type="ARBA" id="ARBA00007254"/>
    </source>
</evidence>
<dbReference type="NCBIfam" id="NF010557">
    <property type="entry name" value="PRK13952.1"/>
    <property type="match status" value="1"/>
</dbReference>
<dbReference type="InterPro" id="IPR001185">
    <property type="entry name" value="MS_channel"/>
</dbReference>
<evidence type="ECO:0000256" key="10">
    <source>
        <dbReference type="HAMAP-Rule" id="MF_00115"/>
    </source>
</evidence>
<reference evidence="12" key="1">
    <citation type="journal article" date="2019" name="Int. J. Syst. Evol. Microbiol.">
        <title>The Global Catalogue of Microorganisms (GCM) 10K type strain sequencing project: providing services to taxonomists for standard genome sequencing and annotation.</title>
        <authorList>
            <consortium name="The Broad Institute Genomics Platform"/>
            <consortium name="The Broad Institute Genome Sequencing Center for Infectious Disease"/>
            <person name="Wu L."/>
            <person name="Ma J."/>
        </authorList>
    </citation>
    <scope>NUCLEOTIDE SEQUENCE [LARGE SCALE GENOMIC DNA]</scope>
    <source>
        <strain evidence="12">CCUG 49571</strain>
    </source>
</reference>
<evidence type="ECO:0000256" key="5">
    <source>
        <dbReference type="ARBA" id="ARBA00022692"/>
    </source>
</evidence>
<sequence length="162" mass="17281">MIKSFLNEFKAFAMRGNVVDLAIGVIIGAAFGKIVTSLVNDIVMPPIGKLMGNVNFKDLFVPLADTTATSLEEAQAAGVPVIAYGQFVNILIDFLLVALCVFLLVKVINKLNRKKAEEAAAPEEPTTRECPYCLSDIPKAASRCSHCTSEVKPVGQASPVNG</sequence>
<evidence type="ECO:0000256" key="4">
    <source>
        <dbReference type="ARBA" id="ARBA00022475"/>
    </source>
</evidence>
<keyword evidence="9 10" id="KW-0407">Ion channel</keyword>
<evidence type="ECO:0000256" key="9">
    <source>
        <dbReference type="ARBA" id="ARBA00023303"/>
    </source>
</evidence>
<dbReference type="InterPro" id="IPR036019">
    <property type="entry name" value="MscL_channel"/>
</dbReference>
<keyword evidence="3 10" id="KW-0813">Transport</keyword>
<dbReference type="PROSITE" id="PS01327">
    <property type="entry name" value="MSCL"/>
    <property type="match status" value="1"/>
</dbReference>
<accession>A0ABV9FIR0</accession>
<protein>
    <recommendedName>
        <fullName evidence="10">Large-conductance mechanosensitive channel</fullName>
    </recommendedName>
</protein>
<comment type="caution">
    <text evidence="11">The sequence shown here is derived from an EMBL/GenBank/DDBJ whole genome shotgun (WGS) entry which is preliminary data.</text>
</comment>
<comment type="subunit">
    <text evidence="10">Homopentamer.</text>
</comment>
<dbReference type="Proteomes" id="UP001596028">
    <property type="component" value="Unassembled WGS sequence"/>
</dbReference>
<evidence type="ECO:0000313" key="11">
    <source>
        <dbReference type="EMBL" id="MFC4600665.1"/>
    </source>
</evidence>
<feature type="transmembrane region" description="Helical" evidence="10">
    <location>
        <begin position="21"/>
        <end position="39"/>
    </location>
</feature>
<comment type="function">
    <text evidence="10">Channel that opens in response to stretch forces in the membrane lipid bilayer. May participate in the regulation of osmotic pressure changes within the cell.</text>
</comment>